<dbReference type="NCBIfam" id="TIGR01550">
    <property type="entry name" value="DOC_P1"/>
    <property type="match status" value="1"/>
</dbReference>
<dbReference type="PANTHER" id="PTHR39426">
    <property type="entry name" value="HOMOLOGY TO DEATH-ON-CURING PROTEIN OF PHAGE P1"/>
    <property type="match status" value="1"/>
</dbReference>
<dbReference type="PIRSF" id="PIRSF018297">
    <property type="entry name" value="Doc"/>
    <property type="match status" value="1"/>
</dbReference>
<dbReference type="InterPro" id="IPR006440">
    <property type="entry name" value="Doc"/>
</dbReference>
<reference evidence="2" key="1">
    <citation type="submission" date="2024-03" db="EMBL/GenBank/DDBJ databases">
        <title>Deinococcus weizhi sp. nov., isolated from human skin.</title>
        <authorList>
            <person name="Wei Z."/>
            <person name="Tian F."/>
            <person name="Yang C."/>
            <person name="Xin L.T."/>
            <person name="Wen Z.J."/>
            <person name="Lan K.C."/>
            <person name="Yu L."/>
            <person name="Zhe W."/>
            <person name="Dan F.D."/>
            <person name="Jun W."/>
            <person name="Rui Z."/>
            <person name="Yong X.J."/>
            <person name="Ting Y."/>
            <person name="Wei X."/>
            <person name="Xu Z.G."/>
            <person name="Xin Z."/>
            <person name="Dong F.G."/>
            <person name="Ni X.M."/>
            <person name="Zheng M.G."/>
            <person name="Chun Y."/>
            <person name="Qian W.X."/>
        </authorList>
    </citation>
    <scope>NUCLEOTIDE SEQUENCE</scope>
    <source>
        <strain evidence="2">VB142</strain>
    </source>
</reference>
<gene>
    <name evidence="2" type="ORF">WDJ50_17185</name>
</gene>
<dbReference type="EMBL" id="CP149783">
    <property type="protein sequence ID" value="WYF46151.1"/>
    <property type="molecule type" value="Genomic_DNA"/>
</dbReference>
<name>A0AAU6Q727_9DEIO</name>
<dbReference type="PANTHER" id="PTHR39426:SF1">
    <property type="entry name" value="HOMOLOGY TO DEATH-ON-CURING PROTEIN OF PHAGE P1"/>
    <property type="match status" value="1"/>
</dbReference>
<protein>
    <submittedName>
        <fullName evidence="2">Type II toxin-antitoxin system death-on-curing family toxin</fullName>
    </submittedName>
</protein>
<accession>A0AAU6Q727</accession>
<evidence type="ECO:0000313" key="2">
    <source>
        <dbReference type="EMBL" id="WYF46151.1"/>
    </source>
</evidence>
<organism evidence="2">
    <name type="scientific">Deinococcus sp. VB142</name>
    <dbReference type="NCBI Taxonomy" id="3112952"/>
    <lineage>
        <taxon>Bacteria</taxon>
        <taxon>Thermotogati</taxon>
        <taxon>Deinococcota</taxon>
        <taxon>Deinococci</taxon>
        <taxon>Deinococcales</taxon>
        <taxon>Deinococcaceae</taxon>
        <taxon>Deinococcus</taxon>
    </lineage>
</organism>
<dbReference type="InterPro" id="IPR053737">
    <property type="entry name" value="Type_II_TA_Toxin"/>
</dbReference>
<dbReference type="AlphaFoldDB" id="A0AAU6Q727"/>
<dbReference type="Pfam" id="PF02661">
    <property type="entry name" value="Fic"/>
    <property type="match status" value="1"/>
</dbReference>
<evidence type="ECO:0000259" key="1">
    <source>
        <dbReference type="PROSITE" id="PS51459"/>
    </source>
</evidence>
<dbReference type="Gene3D" id="1.20.120.1870">
    <property type="entry name" value="Fic/DOC protein, Fido domain"/>
    <property type="match status" value="1"/>
</dbReference>
<dbReference type="PROSITE" id="PS51459">
    <property type="entry name" value="FIDO"/>
    <property type="match status" value="1"/>
</dbReference>
<dbReference type="InterPro" id="IPR003812">
    <property type="entry name" value="Fido"/>
</dbReference>
<dbReference type="InterPro" id="IPR036597">
    <property type="entry name" value="Fido-like_dom_sf"/>
</dbReference>
<dbReference type="SUPFAM" id="SSF140931">
    <property type="entry name" value="Fic-like"/>
    <property type="match status" value="1"/>
</dbReference>
<proteinExistence type="predicted"/>
<sequence>MIYFSLQEVLAFHDRILERFGGRSGVRDMGLLESALQQPMLTVFGQELHPTPELKAAAYLYHLAQNHPFVDGNKRTAYTAMALFMRVNGFHLKAAEDELFDLTLAVANGQMEKEEIAVWVVAHRIG</sequence>
<feature type="domain" description="Fido" evidence="1">
    <location>
        <begin position="4"/>
        <end position="122"/>
    </location>
</feature>
<dbReference type="RefSeq" id="WP_339097590.1">
    <property type="nucleotide sequence ID" value="NZ_CP149783.1"/>
</dbReference>
<dbReference type="GO" id="GO:0016301">
    <property type="term" value="F:kinase activity"/>
    <property type="evidence" value="ECO:0007669"/>
    <property type="project" value="InterPro"/>
</dbReference>